<protein>
    <submittedName>
        <fullName evidence="8">DNA photolyase, FAD-binding/Cryptochrome</fullName>
    </submittedName>
</protein>
<evidence type="ECO:0000313" key="9">
    <source>
        <dbReference type="Proteomes" id="UP001182556"/>
    </source>
</evidence>
<evidence type="ECO:0000259" key="7">
    <source>
        <dbReference type="PROSITE" id="PS51645"/>
    </source>
</evidence>
<comment type="similarity">
    <text evidence="1">Belongs to the DNA photolyase class-1 family.</text>
</comment>
<gene>
    <name evidence="8" type="ORF">DB88DRAFT_533821</name>
</gene>
<feature type="binding site" evidence="4">
    <location>
        <begin position="436"/>
        <end position="443"/>
    </location>
    <ligand>
        <name>FAD</name>
        <dbReference type="ChEBI" id="CHEBI:57692"/>
    </ligand>
</feature>
<dbReference type="GO" id="GO:0000719">
    <property type="term" value="P:photoreactive repair"/>
    <property type="evidence" value="ECO:0007669"/>
    <property type="project" value="TreeGrafter"/>
</dbReference>
<dbReference type="SUPFAM" id="SSF52425">
    <property type="entry name" value="Cryptochrome/photolyase, N-terminal domain"/>
    <property type="match status" value="1"/>
</dbReference>
<keyword evidence="9" id="KW-1185">Reference proteome</keyword>
<dbReference type="GO" id="GO:0003904">
    <property type="term" value="F:deoxyribodipyrimidine photo-lyase activity"/>
    <property type="evidence" value="ECO:0007669"/>
    <property type="project" value="TreeGrafter"/>
</dbReference>
<sequence length="654" mass="73268">MYRMISQRSGRTLTPSLTLRRTMSASTKPRTYVHLHNFDLRLHDSPSLFNAHDPSSKISSSITHFLPVYIFDERQLDLSHLPGAAAPGKAIADHPGEHQEQNPAYSPNHTRSAPLSRVAGFHRTSPYRLAFLLQSVYSLREGYRRSGGDMLIGYGRPEVLIPELVEALQEKGEVAGVWAQREYTLEETRTLEKINAKLPDAVPLKYNDSKTLLPPKHLPFHPAHQTPDVYTSFRKKVEGMGLHLGDGMLVEPVKTAKWETSSGRVGEVTVSVGQKGVWLKPFPDLGELKGSNGSQWVEKGSEIDSIEGLYGRLSKPLFDNPPLGGWPSTVKPGQFPKYHPHSAIPFDGGESAALSRLEEYVGHPKGGNGWEGGQKAKTYKDTRNGLIGDGFSTKFASFLSLGSLSPREAGWRVGELLELVNKDTPVRNNVYWIIFELLWRDYFQFVTYKYCKTKPSSLFDPLGFSAQMSIYPSDERPDPKEWHVPDLQDTHDIARRWCEGKTGVPFVDAAMRELVETGYMSNRSRQNVASFLTKDLYADWRVGAEFFEMHLVDYDTCSNWGNWQYQAGVGNDARASRQFNPIKQARDYDAKGQYVRLWLPELKNVSDEQVQTPWLANADLQGYPSKPVVESPGWRKFYTGSGGRGGAGEGRGGG</sequence>
<feature type="site" description="Electron transfer via tryptophanyl radical" evidence="5">
    <location>
        <position position="540"/>
    </location>
</feature>
<dbReference type="InterPro" id="IPR036155">
    <property type="entry name" value="Crypto/Photolyase_N_sf"/>
</dbReference>
<dbReference type="SUPFAM" id="SSF48173">
    <property type="entry name" value="Cryptochrome/photolyase FAD-binding domain"/>
    <property type="match status" value="1"/>
</dbReference>
<comment type="caution">
    <text evidence="8">The sequence shown here is derived from an EMBL/GenBank/DDBJ whole genome shotgun (WGS) entry which is preliminary data.</text>
</comment>
<feature type="compositionally biased region" description="Polar residues" evidence="6">
    <location>
        <begin position="101"/>
        <end position="111"/>
    </location>
</feature>
<evidence type="ECO:0000313" key="8">
    <source>
        <dbReference type="EMBL" id="KAK1927037.1"/>
    </source>
</evidence>
<evidence type="ECO:0000256" key="5">
    <source>
        <dbReference type="PIRSR" id="PIRSR602081-2"/>
    </source>
</evidence>
<feature type="domain" description="Photolyase/cryptochrome alpha/beta" evidence="7">
    <location>
        <begin position="30"/>
        <end position="212"/>
    </location>
</feature>
<keyword evidence="3 4" id="KW-0274">FAD</keyword>
<dbReference type="PROSITE" id="PS51645">
    <property type="entry name" value="PHR_CRY_ALPHA_BETA"/>
    <property type="match status" value="1"/>
</dbReference>
<dbReference type="Proteomes" id="UP001182556">
    <property type="component" value="Unassembled WGS sequence"/>
</dbReference>
<dbReference type="PANTHER" id="PTHR11455">
    <property type="entry name" value="CRYPTOCHROME"/>
    <property type="match status" value="1"/>
</dbReference>
<dbReference type="GO" id="GO:0003684">
    <property type="term" value="F:damaged DNA binding"/>
    <property type="evidence" value="ECO:0007669"/>
    <property type="project" value="TreeGrafter"/>
</dbReference>
<feature type="site" description="Electron transfer via tryptophanyl radical" evidence="5">
    <location>
        <position position="482"/>
    </location>
</feature>
<dbReference type="InterPro" id="IPR002081">
    <property type="entry name" value="Cryptochrome/DNA_photolyase_1"/>
</dbReference>
<feature type="non-terminal residue" evidence="8">
    <location>
        <position position="1"/>
    </location>
</feature>
<keyword evidence="2 4" id="KW-0285">Flavoprotein</keyword>
<evidence type="ECO:0000256" key="1">
    <source>
        <dbReference type="ARBA" id="ARBA00005862"/>
    </source>
</evidence>
<dbReference type="InterPro" id="IPR005101">
    <property type="entry name" value="Cryptochr/Photolyase_FAD-bd"/>
</dbReference>
<proteinExistence type="inferred from homology"/>
<dbReference type="InterPro" id="IPR036134">
    <property type="entry name" value="Crypto/Photolyase_FAD-like_sf"/>
</dbReference>
<evidence type="ECO:0000256" key="3">
    <source>
        <dbReference type="ARBA" id="ARBA00022827"/>
    </source>
</evidence>
<feature type="binding site" evidence="4">
    <location>
        <position position="379"/>
    </location>
    <ligand>
        <name>FAD</name>
        <dbReference type="ChEBI" id="CHEBI:57692"/>
    </ligand>
</feature>
<dbReference type="EMBL" id="JAODAN010000001">
    <property type="protein sequence ID" value="KAK1927037.1"/>
    <property type="molecule type" value="Genomic_DNA"/>
</dbReference>
<dbReference type="Gene3D" id="3.40.50.620">
    <property type="entry name" value="HUPs"/>
    <property type="match status" value="1"/>
</dbReference>
<organism evidence="8 9">
    <name type="scientific">Papiliotrema laurentii</name>
    <name type="common">Cryptococcus laurentii</name>
    <dbReference type="NCBI Taxonomy" id="5418"/>
    <lineage>
        <taxon>Eukaryota</taxon>
        <taxon>Fungi</taxon>
        <taxon>Dikarya</taxon>
        <taxon>Basidiomycota</taxon>
        <taxon>Agaricomycotina</taxon>
        <taxon>Tremellomycetes</taxon>
        <taxon>Tremellales</taxon>
        <taxon>Rhynchogastremaceae</taxon>
        <taxon>Papiliotrema</taxon>
    </lineage>
</organism>
<dbReference type="Gene3D" id="1.25.40.80">
    <property type="match status" value="1"/>
</dbReference>
<dbReference type="InterPro" id="IPR014729">
    <property type="entry name" value="Rossmann-like_a/b/a_fold"/>
</dbReference>
<feature type="site" description="Electron transfer via tryptophanyl radical" evidence="5">
    <location>
        <position position="563"/>
    </location>
</feature>
<dbReference type="Gene3D" id="1.10.579.10">
    <property type="entry name" value="DNA Cyclobutane Dipyrimidine Photolyase, subunit A, domain 3"/>
    <property type="match status" value="1"/>
</dbReference>
<dbReference type="AlphaFoldDB" id="A0AAD9L8Z1"/>
<reference evidence="8" key="1">
    <citation type="submission" date="2023-02" db="EMBL/GenBank/DDBJ databases">
        <title>Identification and recombinant expression of a fungal hydrolase from Papiliotrema laurentii that hydrolyzes apple cutin and clears colloidal polyester polyurethane.</title>
        <authorList>
            <consortium name="DOE Joint Genome Institute"/>
            <person name="Roman V.A."/>
            <person name="Bojanowski C."/>
            <person name="Crable B.R."/>
            <person name="Wagner D.N."/>
            <person name="Hung C.S."/>
            <person name="Nadeau L.J."/>
            <person name="Schratz L."/>
            <person name="Haridas S."/>
            <person name="Pangilinan J."/>
            <person name="Lipzen A."/>
            <person name="Na H."/>
            <person name="Yan M."/>
            <person name="Ng V."/>
            <person name="Grigoriev I.V."/>
            <person name="Spatafora J.W."/>
            <person name="Barlow D."/>
            <person name="Biffinger J."/>
            <person name="Kelley-Loughnane N."/>
            <person name="Varaljay V.A."/>
            <person name="Crookes-Goodson W.J."/>
        </authorList>
    </citation>
    <scope>NUCLEOTIDE SEQUENCE</scope>
    <source>
        <strain evidence="8">5307AH</strain>
    </source>
</reference>
<evidence type="ECO:0000256" key="4">
    <source>
        <dbReference type="PIRSR" id="PIRSR602081-1"/>
    </source>
</evidence>
<accession>A0AAD9L8Z1</accession>
<feature type="region of interest" description="Disordered" evidence="6">
    <location>
        <begin position="86"/>
        <end position="111"/>
    </location>
</feature>
<dbReference type="Pfam" id="PF00875">
    <property type="entry name" value="DNA_photolyase"/>
    <property type="match status" value="1"/>
</dbReference>
<feature type="compositionally biased region" description="Basic and acidic residues" evidence="6">
    <location>
        <begin position="91"/>
        <end position="100"/>
    </location>
</feature>
<evidence type="ECO:0000256" key="2">
    <source>
        <dbReference type="ARBA" id="ARBA00022630"/>
    </source>
</evidence>
<dbReference type="Pfam" id="PF03441">
    <property type="entry name" value="FAD_binding_7"/>
    <property type="match status" value="1"/>
</dbReference>
<evidence type="ECO:0000256" key="6">
    <source>
        <dbReference type="SAM" id="MobiDB-lite"/>
    </source>
</evidence>
<feature type="binding site" evidence="4">
    <location>
        <begin position="553"/>
        <end position="555"/>
    </location>
    <ligand>
        <name>FAD</name>
        <dbReference type="ChEBI" id="CHEBI:57692"/>
    </ligand>
</feature>
<name>A0AAD9L8Z1_PAPLA</name>
<dbReference type="InterPro" id="IPR006050">
    <property type="entry name" value="DNA_photolyase_N"/>
</dbReference>
<dbReference type="PRINTS" id="PR00147">
    <property type="entry name" value="DNAPHOTLYASE"/>
</dbReference>
<dbReference type="PANTHER" id="PTHR11455:SF22">
    <property type="entry name" value="CRYPTOCHROME DASH"/>
    <property type="match status" value="1"/>
</dbReference>
<dbReference type="GO" id="GO:0071949">
    <property type="term" value="F:FAD binding"/>
    <property type="evidence" value="ECO:0007669"/>
    <property type="project" value="TreeGrafter"/>
</dbReference>
<comment type="cofactor">
    <cofactor evidence="4">
        <name>FAD</name>
        <dbReference type="ChEBI" id="CHEBI:57692"/>
    </cofactor>
    <text evidence="4">Binds 1 FAD per subunit.</text>
</comment>